<proteinExistence type="predicted"/>
<feature type="compositionally biased region" description="Low complexity" evidence="1">
    <location>
        <begin position="41"/>
        <end position="55"/>
    </location>
</feature>
<sequence length="331" mass="36288">MRRKSLSAGLSLALAVLVLTSTVAVGAVSAESTISGSNHDSTANETHSSTTTDTSEANDWERAISAVQNALEDGELDDDFWRFLQSILSGGEDDADRPTTPEPEQPTTEPPETTTSTPEETTTTETPDTTTQPESTTTSETSTTPETTTQPETTTTESPETTTTTEPTTTPDESDGFDRSEVERYVHQFVNEERTERGLNAISFDTELRDIARGHSEDMATRNYFSHTSPEGENFADRYEQAGYTCRASTGDGSYLTGGENIAQTWYDTPINSGDGTVRYTTERELARGIVDQWMNSQGHRENILTDSWQNEGIGIYVTEDGQVYATQNFC</sequence>
<keyword evidence="4" id="KW-1185">Reference proteome</keyword>
<dbReference type="RefSeq" id="WP_076426986.1">
    <property type="nucleotide sequence ID" value="NZ_FTNO01000001.1"/>
</dbReference>
<feature type="compositionally biased region" description="Polar residues" evidence="1">
    <location>
        <begin position="31"/>
        <end position="40"/>
    </location>
</feature>
<dbReference type="SUPFAM" id="SSF55797">
    <property type="entry name" value="PR-1-like"/>
    <property type="match status" value="1"/>
</dbReference>
<evidence type="ECO:0000259" key="2">
    <source>
        <dbReference type="Pfam" id="PF00188"/>
    </source>
</evidence>
<dbReference type="PANTHER" id="PTHR31157">
    <property type="entry name" value="SCP DOMAIN-CONTAINING PROTEIN"/>
    <property type="match status" value="1"/>
</dbReference>
<dbReference type="PANTHER" id="PTHR31157:SF1">
    <property type="entry name" value="SCP DOMAIN-CONTAINING PROTEIN"/>
    <property type="match status" value="1"/>
</dbReference>
<feature type="region of interest" description="Disordered" evidence="1">
    <location>
        <begin position="89"/>
        <end position="180"/>
    </location>
</feature>
<evidence type="ECO:0000313" key="3">
    <source>
        <dbReference type="EMBL" id="SIQ68338.1"/>
    </source>
</evidence>
<evidence type="ECO:0000256" key="1">
    <source>
        <dbReference type="SAM" id="MobiDB-lite"/>
    </source>
</evidence>
<feature type="compositionally biased region" description="Low complexity" evidence="1">
    <location>
        <begin position="105"/>
        <end position="171"/>
    </location>
</feature>
<dbReference type="Proteomes" id="UP000186914">
    <property type="component" value="Unassembled WGS sequence"/>
</dbReference>
<accession>A0A1N6URS5</accession>
<evidence type="ECO:0000313" key="4">
    <source>
        <dbReference type="Proteomes" id="UP000186914"/>
    </source>
</evidence>
<dbReference type="AlphaFoldDB" id="A0A1N6URS5"/>
<dbReference type="InterPro" id="IPR014044">
    <property type="entry name" value="CAP_dom"/>
</dbReference>
<feature type="domain" description="SCP" evidence="2">
    <location>
        <begin position="189"/>
        <end position="330"/>
    </location>
</feature>
<protein>
    <submittedName>
        <fullName evidence="3">Uncharacterized conserved protein YkwD, contains CAP (CSP/antigen 5/PR1) domain</fullName>
    </submittedName>
</protein>
<organism evidence="3 4">
    <name type="scientific">Haladaptatus litoreus</name>
    <dbReference type="NCBI Taxonomy" id="553468"/>
    <lineage>
        <taxon>Archaea</taxon>
        <taxon>Methanobacteriati</taxon>
        <taxon>Methanobacteriota</taxon>
        <taxon>Stenosarchaea group</taxon>
        <taxon>Halobacteria</taxon>
        <taxon>Halobacteriales</taxon>
        <taxon>Haladaptataceae</taxon>
        <taxon>Haladaptatus</taxon>
    </lineage>
</organism>
<dbReference type="OrthoDB" id="60683at2157"/>
<dbReference type="InterPro" id="IPR035940">
    <property type="entry name" value="CAP_sf"/>
</dbReference>
<dbReference type="CDD" id="cd05379">
    <property type="entry name" value="CAP_bacterial"/>
    <property type="match status" value="1"/>
</dbReference>
<dbReference type="Pfam" id="PF00188">
    <property type="entry name" value="CAP"/>
    <property type="match status" value="1"/>
</dbReference>
<gene>
    <name evidence="3" type="ORF">SAMN05421858_0070</name>
</gene>
<reference evidence="4" key="1">
    <citation type="submission" date="2017-01" db="EMBL/GenBank/DDBJ databases">
        <authorList>
            <person name="Varghese N."/>
            <person name="Submissions S."/>
        </authorList>
    </citation>
    <scope>NUCLEOTIDE SEQUENCE [LARGE SCALE GENOMIC DNA]</scope>
    <source>
        <strain evidence="4">CGMCC 1.7737</strain>
    </source>
</reference>
<dbReference type="Gene3D" id="3.40.33.10">
    <property type="entry name" value="CAP"/>
    <property type="match status" value="1"/>
</dbReference>
<name>A0A1N6URS5_9EURY</name>
<dbReference type="EMBL" id="FTNO01000001">
    <property type="protein sequence ID" value="SIQ68338.1"/>
    <property type="molecule type" value="Genomic_DNA"/>
</dbReference>
<feature type="region of interest" description="Disordered" evidence="1">
    <location>
        <begin position="31"/>
        <end position="58"/>
    </location>
</feature>